<evidence type="ECO:0000313" key="2">
    <source>
        <dbReference type="Proteomes" id="UP000550787"/>
    </source>
</evidence>
<name>A0A7W4I706_GLUDI</name>
<organism evidence="1 2">
    <name type="scientific">Gluconacetobacter diazotrophicus</name>
    <name type="common">Acetobacter diazotrophicus</name>
    <dbReference type="NCBI Taxonomy" id="33996"/>
    <lineage>
        <taxon>Bacteria</taxon>
        <taxon>Pseudomonadati</taxon>
        <taxon>Pseudomonadota</taxon>
        <taxon>Alphaproteobacteria</taxon>
        <taxon>Acetobacterales</taxon>
        <taxon>Acetobacteraceae</taxon>
        <taxon>Gluconacetobacter</taxon>
    </lineage>
</organism>
<evidence type="ECO:0000313" key="1">
    <source>
        <dbReference type="EMBL" id="MBB2157427.1"/>
    </source>
</evidence>
<accession>A0A7W4I706</accession>
<protein>
    <submittedName>
        <fullName evidence="1">Uncharacterized protein</fullName>
    </submittedName>
</protein>
<proteinExistence type="predicted"/>
<reference evidence="1 2" key="1">
    <citation type="submission" date="2020-04" db="EMBL/GenBank/DDBJ databases">
        <title>Description of novel Gluconacetobacter.</title>
        <authorList>
            <person name="Sombolestani A."/>
        </authorList>
    </citation>
    <scope>NUCLEOTIDE SEQUENCE [LARGE SCALE GENOMIC DNA]</scope>
    <source>
        <strain evidence="1 2">LMG 7603</strain>
    </source>
</reference>
<dbReference type="EMBL" id="JABEQG010000031">
    <property type="protein sequence ID" value="MBB2157427.1"/>
    <property type="molecule type" value="Genomic_DNA"/>
</dbReference>
<dbReference type="AlphaFoldDB" id="A0A7W4I706"/>
<sequence length="169" mass="19947">MTSEWPDATKARFYLPFEGKKWFIVDRETGAALKISSTPKIDILKSEFSYDNKVIRIGFQIKSKYPHLPFHTMCPENPYILLILGGLYSFFKNDPNYRKQNREIFSYIFHMIAYANRLRPLATNPYFWVDEQQRSAPMVDLPSDDEIFQISERPLQGIPDLKTVWYHGQ</sequence>
<gene>
    <name evidence="1" type="ORF">HLH33_14070</name>
</gene>
<comment type="caution">
    <text evidence="1">The sequence shown here is derived from an EMBL/GenBank/DDBJ whole genome shotgun (WGS) entry which is preliminary data.</text>
</comment>
<dbReference type="Proteomes" id="UP000550787">
    <property type="component" value="Unassembled WGS sequence"/>
</dbReference>
<dbReference type="RefSeq" id="WP_144880329.1">
    <property type="nucleotide sequence ID" value="NZ_JABEQG010000031.1"/>
</dbReference>